<evidence type="ECO:0000313" key="12">
    <source>
        <dbReference type="Proteomes" id="UP000622317"/>
    </source>
</evidence>
<dbReference type="Pfam" id="PF02384">
    <property type="entry name" value="N6_Mtase"/>
    <property type="match status" value="1"/>
</dbReference>
<evidence type="ECO:0000256" key="7">
    <source>
        <dbReference type="ARBA" id="ARBA00047942"/>
    </source>
</evidence>
<dbReference type="PRINTS" id="PR00507">
    <property type="entry name" value="N12N6MTFRASE"/>
</dbReference>
<name>A0A927F7U2_9BACT</name>
<evidence type="ECO:0000256" key="8">
    <source>
        <dbReference type="SAM" id="Coils"/>
    </source>
</evidence>
<evidence type="ECO:0000256" key="5">
    <source>
        <dbReference type="ARBA" id="ARBA00022691"/>
    </source>
</evidence>
<comment type="catalytic activity">
    <reaction evidence="7">
        <text>a 2'-deoxyadenosine in DNA + S-adenosyl-L-methionine = an N(6)-methyl-2'-deoxyadenosine in DNA + S-adenosyl-L-homocysteine + H(+)</text>
        <dbReference type="Rhea" id="RHEA:15197"/>
        <dbReference type="Rhea" id="RHEA-COMP:12418"/>
        <dbReference type="Rhea" id="RHEA-COMP:12419"/>
        <dbReference type="ChEBI" id="CHEBI:15378"/>
        <dbReference type="ChEBI" id="CHEBI:57856"/>
        <dbReference type="ChEBI" id="CHEBI:59789"/>
        <dbReference type="ChEBI" id="CHEBI:90615"/>
        <dbReference type="ChEBI" id="CHEBI:90616"/>
        <dbReference type="EC" id="2.1.1.72"/>
    </reaction>
</comment>
<organism evidence="11 12">
    <name type="scientific">Pelagicoccus enzymogenes</name>
    <dbReference type="NCBI Taxonomy" id="2773457"/>
    <lineage>
        <taxon>Bacteria</taxon>
        <taxon>Pseudomonadati</taxon>
        <taxon>Verrucomicrobiota</taxon>
        <taxon>Opitutia</taxon>
        <taxon>Puniceicoccales</taxon>
        <taxon>Pelagicoccaceae</taxon>
        <taxon>Pelagicoccus</taxon>
    </lineage>
</organism>
<keyword evidence="12" id="KW-1185">Reference proteome</keyword>
<comment type="caution">
    <text evidence="11">The sequence shown here is derived from an EMBL/GenBank/DDBJ whole genome shotgun (WGS) entry which is preliminary data.</text>
</comment>
<feature type="domain" description="N6 adenine-specific DNA methyltransferase N-terminal" evidence="10">
    <location>
        <begin position="8"/>
        <end position="135"/>
    </location>
</feature>
<dbReference type="RefSeq" id="WP_191617001.1">
    <property type="nucleotide sequence ID" value="NZ_JACYFG010000022.1"/>
</dbReference>
<gene>
    <name evidence="11" type="ORF">IEN85_10260</name>
</gene>
<protein>
    <recommendedName>
        <fullName evidence="2">site-specific DNA-methyltransferase (adenine-specific)</fullName>
        <ecNumber evidence="2">2.1.1.72</ecNumber>
    </recommendedName>
</protein>
<dbReference type="InterPro" id="IPR003356">
    <property type="entry name" value="DNA_methylase_A-5"/>
</dbReference>
<evidence type="ECO:0000256" key="6">
    <source>
        <dbReference type="ARBA" id="ARBA00022747"/>
    </source>
</evidence>
<dbReference type="EMBL" id="JACYFG010000022">
    <property type="protein sequence ID" value="MBD5779872.1"/>
    <property type="molecule type" value="Genomic_DNA"/>
</dbReference>
<dbReference type="PROSITE" id="PS00092">
    <property type="entry name" value="N6_MTASE"/>
    <property type="match status" value="1"/>
</dbReference>
<keyword evidence="3 11" id="KW-0489">Methyltransferase</keyword>
<dbReference type="PANTHER" id="PTHR42933">
    <property type="entry name" value="SLR6095 PROTEIN"/>
    <property type="match status" value="1"/>
</dbReference>
<dbReference type="Proteomes" id="UP000622317">
    <property type="component" value="Unassembled WGS sequence"/>
</dbReference>
<evidence type="ECO:0000256" key="1">
    <source>
        <dbReference type="ARBA" id="ARBA00006594"/>
    </source>
</evidence>
<evidence type="ECO:0000256" key="3">
    <source>
        <dbReference type="ARBA" id="ARBA00022603"/>
    </source>
</evidence>
<dbReference type="SUPFAM" id="SSF53335">
    <property type="entry name" value="S-adenosyl-L-methionine-dependent methyltransferases"/>
    <property type="match status" value="1"/>
</dbReference>
<evidence type="ECO:0000259" key="10">
    <source>
        <dbReference type="Pfam" id="PF12161"/>
    </source>
</evidence>
<dbReference type="GO" id="GO:0009307">
    <property type="term" value="P:DNA restriction-modification system"/>
    <property type="evidence" value="ECO:0007669"/>
    <property type="project" value="UniProtKB-KW"/>
</dbReference>
<comment type="similarity">
    <text evidence="1">Belongs to the N(4)/N(6)-methyltransferase family.</text>
</comment>
<dbReference type="Gene3D" id="1.20.1260.30">
    <property type="match status" value="1"/>
</dbReference>
<dbReference type="GO" id="GO:0032259">
    <property type="term" value="P:methylation"/>
    <property type="evidence" value="ECO:0007669"/>
    <property type="project" value="UniProtKB-KW"/>
</dbReference>
<dbReference type="InterPro" id="IPR002052">
    <property type="entry name" value="DNA_methylase_N6_adenine_CS"/>
</dbReference>
<feature type="coiled-coil region" evidence="8">
    <location>
        <begin position="467"/>
        <end position="494"/>
    </location>
</feature>
<dbReference type="AlphaFoldDB" id="A0A927F7U2"/>
<evidence type="ECO:0000256" key="2">
    <source>
        <dbReference type="ARBA" id="ARBA00011900"/>
    </source>
</evidence>
<dbReference type="InterPro" id="IPR051537">
    <property type="entry name" value="DNA_Adenine_Mtase"/>
</dbReference>
<accession>A0A927F7U2</accession>
<keyword evidence="6" id="KW-0680">Restriction system</keyword>
<dbReference type="InterPro" id="IPR022749">
    <property type="entry name" value="D12N6_MeTrfase_N"/>
</dbReference>
<dbReference type="GO" id="GO:0009007">
    <property type="term" value="F:site-specific DNA-methyltransferase (adenine-specific) activity"/>
    <property type="evidence" value="ECO:0007669"/>
    <property type="project" value="UniProtKB-EC"/>
</dbReference>
<dbReference type="Gene3D" id="3.40.50.150">
    <property type="entry name" value="Vaccinia Virus protein VP39"/>
    <property type="match status" value="1"/>
</dbReference>
<dbReference type="PANTHER" id="PTHR42933:SF4">
    <property type="entry name" value="TYPE I RESTRICTION ENZYME ECOKI METHYLASE SUBUNIT"/>
    <property type="match status" value="1"/>
</dbReference>
<feature type="domain" description="DNA methylase adenine-specific" evidence="9">
    <location>
        <begin position="145"/>
        <end position="464"/>
    </location>
</feature>
<keyword evidence="5" id="KW-0949">S-adenosyl-L-methionine</keyword>
<proteinExistence type="inferred from homology"/>
<reference evidence="11" key="1">
    <citation type="submission" date="2020-09" db="EMBL/GenBank/DDBJ databases">
        <title>Pelagicoccus enzymogenes sp. nov. with an EPS production, isolated from marine sediment.</title>
        <authorList>
            <person name="Feng X."/>
        </authorList>
    </citation>
    <scope>NUCLEOTIDE SEQUENCE</scope>
    <source>
        <strain evidence="11">NFK12</strain>
    </source>
</reference>
<sequence>MSNISGIIKSIQDIMRKDVGVDGDAQRISQLVWMFFLKIYDDRELEIETLADDGDDYKSPLPEHLRWRNWAANPEGDTGEELAKFINDQLFPTLKDKLVLEGPTGKRAQVVRNVFEDAYNYMKSGTLIRQVINKICEIDFNNTADRHTFGSIYEQILKDLQSAGNAGEFYTPRAVTQFIVDRVDPQLKETVLDPACGTGGFLTCAIDHKRSCYVKNAKHEETLVASIYGVEKKALPHMLCTTNMILHGIDTPTQIEHGNMLSRRAYVDYGEKDRKHVIITNPPFGGTEEDGVENQFPATYRTRETADLFMALVIKLLKNDGRAAVVLPDGFLFGEGMKTRLKQDLLEKCHLHTIVRLPNNVFAPYTGIKTNILFFTKKPESQQPATQEIWYYEHPYPEGVTSYNKTKPMRFEEFQTERDWWGTEADGFKTRVETEQAWKVDIDEIVARNYNLDISNPHVGEQITHDPEELLSEYKQQQDEIQSLRDQLKAILTDALAGNK</sequence>
<evidence type="ECO:0000259" key="9">
    <source>
        <dbReference type="Pfam" id="PF02384"/>
    </source>
</evidence>
<keyword evidence="8" id="KW-0175">Coiled coil</keyword>
<dbReference type="InterPro" id="IPR038333">
    <property type="entry name" value="T1MK-like_N_sf"/>
</dbReference>
<dbReference type="EC" id="2.1.1.72" evidence="2"/>
<keyword evidence="4" id="KW-0808">Transferase</keyword>
<evidence type="ECO:0000313" key="11">
    <source>
        <dbReference type="EMBL" id="MBD5779872.1"/>
    </source>
</evidence>
<dbReference type="Pfam" id="PF12161">
    <property type="entry name" value="HsdM_N"/>
    <property type="match status" value="1"/>
</dbReference>
<dbReference type="GO" id="GO:0003677">
    <property type="term" value="F:DNA binding"/>
    <property type="evidence" value="ECO:0007669"/>
    <property type="project" value="InterPro"/>
</dbReference>
<dbReference type="GO" id="GO:0008170">
    <property type="term" value="F:N-methyltransferase activity"/>
    <property type="evidence" value="ECO:0007669"/>
    <property type="project" value="InterPro"/>
</dbReference>
<evidence type="ECO:0000256" key="4">
    <source>
        <dbReference type="ARBA" id="ARBA00022679"/>
    </source>
</evidence>
<dbReference type="InterPro" id="IPR029063">
    <property type="entry name" value="SAM-dependent_MTases_sf"/>
</dbReference>